<comment type="caution">
    <text evidence="1">The sequence shown here is derived from an EMBL/GenBank/DDBJ whole genome shotgun (WGS) entry which is preliminary data.</text>
</comment>
<dbReference type="EMBL" id="BAABHF010000019">
    <property type="protein sequence ID" value="GAA4495468.1"/>
    <property type="molecule type" value="Genomic_DNA"/>
</dbReference>
<protein>
    <submittedName>
        <fullName evidence="1">Uncharacterized protein</fullName>
    </submittedName>
</protein>
<name>A0ABP8PZ39_9ACTN</name>
<organism evidence="1 2">
    <name type="scientific">Actinoallomurus oryzae</name>
    <dbReference type="NCBI Taxonomy" id="502180"/>
    <lineage>
        <taxon>Bacteria</taxon>
        <taxon>Bacillati</taxon>
        <taxon>Actinomycetota</taxon>
        <taxon>Actinomycetes</taxon>
        <taxon>Streptosporangiales</taxon>
        <taxon>Thermomonosporaceae</taxon>
        <taxon>Actinoallomurus</taxon>
    </lineage>
</organism>
<reference evidence="2" key="1">
    <citation type="journal article" date="2019" name="Int. J. Syst. Evol. Microbiol.">
        <title>The Global Catalogue of Microorganisms (GCM) 10K type strain sequencing project: providing services to taxonomists for standard genome sequencing and annotation.</title>
        <authorList>
            <consortium name="The Broad Institute Genomics Platform"/>
            <consortium name="The Broad Institute Genome Sequencing Center for Infectious Disease"/>
            <person name="Wu L."/>
            <person name="Ma J."/>
        </authorList>
    </citation>
    <scope>NUCLEOTIDE SEQUENCE [LARGE SCALE GENOMIC DNA]</scope>
    <source>
        <strain evidence="2">JCM 17933</strain>
    </source>
</reference>
<evidence type="ECO:0000313" key="2">
    <source>
        <dbReference type="Proteomes" id="UP001500503"/>
    </source>
</evidence>
<evidence type="ECO:0000313" key="1">
    <source>
        <dbReference type="EMBL" id="GAA4495468.1"/>
    </source>
</evidence>
<sequence>MSCTLLTLPTLTVPARRGKPPDVWLAGGMAEDLENLTSKELHDRAIDRAVHHLDVGFLWRLTRAIPAAQAAAGHTDQAEADVSHLSAILNELVHSGGGAVADELRPLYIEYLRG</sequence>
<dbReference type="Proteomes" id="UP001500503">
    <property type="component" value="Unassembled WGS sequence"/>
</dbReference>
<proteinExistence type="predicted"/>
<gene>
    <name evidence="1" type="ORF">GCM10023191_036200</name>
</gene>
<accession>A0ABP8PZ39</accession>
<keyword evidence="2" id="KW-1185">Reference proteome</keyword>